<gene>
    <name evidence="3" type="ORF">VFPPC_06370</name>
</gene>
<evidence type="ECO:0000313" key="3">
    <source>
        <dbReference type="EMBL" id="OAQ65221.1"/>
    </source>
</evidence>
<proteinExistence type="predicted"/>
<feature type="coiled-coil region" evidence="1">
    <location>
        <begin position="215"/>
        <end position="253"/>
    </location>
</feature>
<accession>A0A179FIY9</accession>
<sequence length="274" mass="32629">MSLAPEYYKRACKLPLRTKEAQLLVIPLGHCYACSDEINGDYYHCSICDYSSYDICAPCVGAGRHCMHQNHWLIKRNTEQDNTNGFPTEILKTQWSLRQVKGAQGPEKDDAISHATIQSRHRKKSYPRSLRQPPFDYCYQCRVTFRSDRPPQQHELELHDTLDRPVTKDSSVEQRRPTESTQRWVRNVDPEVQKKHEMKMKEMERTMDLVFQGKITEKEERLKRTEQQLYDLHHEMKEIMAKQRHDIEEAKRRLQSRNMSAPPKRWVFWRAWAN</sequence>
<name>A0A179FIY9_METCM</name>
<dbReference type="OrthoDB" id="2444812at2759"/>
<feature type="region of interest" description="Disordered" evidence="2">
    <location>
        <begin position="102"/>
        <end position="129"/>
    </location>
</feature>
<feature type="region of interest" description="Disordered" evidence="2">
    <location>
        <begin position="156"/>
        <end position="181"/>
    </location>
</feature>
<dbReference type="RefSeq" id="XP_018142535.1">
    <property type="nucleotide sequence ID" value="XM_018285413.1"/>
</dbReference>
<protein>
    <submittedName>
        <fullName evidence="3">C1-like domain-containing protein</fullName>
    </submittedName>
</protein>
<dbReference type="EMBL" id="LSBJ02000005">
    <property type="protein sequence ID" value="OAQ65221.1"/>
    <property type="molecule type" value="Genomic_DNA"/>
</dbReference>
<organism evidence="3 4">
    <name type="scientific">Pochonia chlamydosporia 170</name>
    <dbReference type="NCBI Taxonomy" id="1380566"/>
    <lineage>
        <taxon>Eukaryota</taxon>
        <taxon>Fungi</taxon>
        <taxon>Dikarya</taxon>
        <taxon>Ascomycota</taxon>
        <taxon>Pezizomycotina</taxon>
        <taxon>Sordariomycetes</taxon>
        <taxon>Hypocreomycetidae</taxon>
        <taxon>Hypocreales</taxon>
        <taxon>Clavicipitaceae</taxon>
        <taxon>Pochonia</taxon>
    </lineage>
</organism>
<keyword evidence="1" id="KW-0175">Coiled coil</keyword>
<dbReference type="STRING" id="1380566.A0A179FIY9"/>
<evidence type="ECO:0000256" key="1">
    <source>
        <dbReference type="SAM" id="Coils"/>
    </source>
</evidence>
<feature type="compositionally biased region" description="Basic and acidic residues" evidence="2">
    <location>
        <begin position="156"/>
        <end position="178"/>
    </location>
</feature>
<dbReference type="KEGG" id="pchm:VFPPC_06370"/>
<reference evidence="3 4" key="1">
    <citation type="journal article" date="2016" name="PLoS Pathog.">
        <title>Biosynthesis of antibiotic leucinostatins in bio-control fungus Purpureocillium lilacinum and their inhibition on phytophthora revealed by genome mining.</title>
        <authorList>
            <person name="Wang G."/>
            <person name="Liu Z."/>
            <person name="Lin R."/>
            <person name="Li E."/>
            <person name="Mao Z."/>
            <person name="Ling J."/>
            <person name="Yang Y."/>
            <person name="Yin W.B."/>
            <person name="Xie B."/>
        </authorList>
    </citation>
    <scope>NUCLEOTIDE SEQUENCE [LARGE SCALE GENOMIC DNA]</scope>
    <source>
        <strain evidence="3">170</strain>
    </source>
</reference>
<keyword evidence="4" id="KW-1185">Reference proteome</keyword>
<evidence type="ECO:0000313" key="4">
    <source>
        <dbReference type="Proteomes" id="UP000078397"/>
    </source>
</evidence>
<dbReference type="GeneID" id="28849407"/>
<evidence type="ECO:0000256" key="2">
    <source>
        <dbReference type="SAM" id="MobiDB-lite"/>
    </source>
</evidence>
<dbReference type="AlphaFoldDB" id="A0A179FIY9"/>
<dbReference type="SUPFAM" id="SSF57850">
    <property type="entry name" value="RING/U-box"/>
    <property type="match status" value="1"/>
</dbReference>
<comment type="caution">
    <text evidence="3">The sequence shown here is derived from an EMBL/GenBank/DDBJ whole genome shotgun (WGS) entry which is preliminary data.</text>
</comment>
<dbReference type="Proteomes" id="UP000078397">
    <property type="component" value="Unassembled WGS sequence"/>
</dbReference>